<keyword evidence="1" id="KW-0812">Transmembrane</keyword>
<keyword evidence="1" id="KW-1133">Transmembrane helix</keyword>
<keyword evidence="1" id="KW-0472">Membrane</keyword>
<accession>A0A0K1LM26</accession>
<keyword evidence="3" id="KW-1185">Reference proteome</keyword>
<evidence type="ECO:0000313" key="2">
    <source>
        <dbReference type="EMBL" id="AKU43509.1"/>
    </source>
</evidence>
<dbReference type="Proteomes" id="UP000225322">
    <property type="component" value="Segment"/>
</dbReference>
<gene>
    <name evidence="2" type="ORF">CPT_Sansa105</name>
</gene>
<feature type="transmembrane region" description="Helical" evidence="1">
    <location>
        <begin position="41"/>
        <end position="63"/>
    </location>
</feature>
<reference evidence="2 3" key="1">
    <citation type="journal article" date="2015" name="Genome Announc.">
        <title>Complete Genome Sequence of Caulobacter crescentus Siphophage Sansa.</title>
        <authorList>
            <person name="Vara L."/>
            <person name="Kane A.A."/>
            <person name="Cahill J.L."/>
            <person name="Rasche E.S."/>
            <person name="Kuty Everett G.F."/>
        </authorList>
    </citation>
    <scope>NUCLEOTIDE SEQUENCE [LARGE SCALE GENOMIC DNA]</scope>
</reference>
<proteinExistence type="predicted"/>
<evidence type="ECO:0000313" key="3">
    <source>
        <dbReference type="Proteomes" id="UP000225322"/>
    </source>
</evidence>
<feature type="transmembrane region" description="Helical" evidence="1">
    <location>
        <begin position="7"/>
        <end position="29"/>
    </location>
</feature>
<sequence length="72" mass="7662">MTPDMLLTIFVFCLFIAFIATGVIMAPAYREDGESVMVASLLASLVKTCIIVAAVIAVIAALIKAGVIARFW</sequence>
<dbReference type="EMBL" id="KT001913">
    <property type="protein sequence ID" value="AKU43509.1"/>
    <property type="molecule type" value="Genomic_DNA"/>
</dbReference>
<organism evidence="2 3">
    <name type="scientific">Caulobacter phage Sansa</name>
    <dbReference type="NCBI Taxonomy" id="1675600"/>
    <lineage>
        <taxon>Viruses</taxon>
        <taxon>Duplodnaviria</taxon>
        <taxon>Heunggongvirae</taxon>
        <taxon>Uroviricota</taxon>
        <taxon>Caudoviricetes</taxon>
        <taxon>Sansavirus</taxon>
        <taxon>Sansavirus sansa</taxon>
        <taxon>Caulobacter virus Sansa</taxon>
    </lineage>
</organism>
<name>A0A0K1LM26_9CAUD</name>
<protein>
    <submittedName>
        <fullName evidence="2">Uncharacterized protein</fullName>
    </submittedName>
</protein>
<evidence type="ECO:0000256" key="1">
    <source>
        <dbReference type="SAM" id="Phobius"/>
    </source>
</evidence>